<dbReference type="Proteomes" id="UP000594681">
    <property type="component" value="Chromosome"/>
</dbReference>
<protein>
    <submittedName>
        <fullName evidence="1">Uncharacterized protein</fullName>
    </submittedName>
</protein>
<accession>A0A7T0KFX1</accession>
<dbReference type="KEGG" id="cliz:G7Y31_10705"/>
<dbReference type="RefSeq" id="WP_165007401.1">
    <property type="nucleotide sequence ID" value="NZ_CP064954.1"/>
</dbReference>
<keyword evidence="2" id="KW-1185">Reference proteome</keyword>
<proteinExistence type="predicted"/>
<organism evidence="1 2">
    <name type="scientific">Corynebacterium lizhenjunii</name>
    <dbReference type="NCBI Taxonomy" id="2709394"/>
    <lineage>
        <taxon>Bacteria</taxon>
        <taxon>Bacillati</taxon>
        <taxon>Actinomycetota</taxon>
        <taxon>Actinomycetes</taxon>
        <taxon>Mycobacteriales</taxon>
        <taxon>Corynebacteriaceae</taxon>
        <taxon>Corynebacterium</taxon>
    </lineage>
</organism>
<reference evidence="1 2" key="1">
    <citation type="submission" date="2020-11" db="EMBL/GenBank/DDBJ databases">
        <title>Corynebacterium sp. ZJ-599.</title>
        <authorList>
            <person name="Zhou J."/>
        </authorList>
    </citation>
    <scope>NUCLEOTIDE SEQUENCE [LARGE SCALE GENOMIC DNA]</scope>
    <source>
        <strain evidence="1 2">ZJ-599</strain>
    </source>
</reference>
<dbReference type="EMBL" id="CP064954">
    <property type="protein sequence ID" value="QPK78963.1"/>
    <property type="molecule type" value="Genomic_DNA"/>
</dbReference>
<evidence type="ECO:0000313" key="1">
    <source>
        <dbReference type="EMBL" id="QPK78963.1"/>
    </source>
</evidence>
<name>A0A7T0KFX1_9CORY</name>
<sequence length="101" mass="10841">MNSISFSHLAPALLRQARNRRVPDPAASPPLLADAPRTHRTLHTILSTWSAQLADADSQLHAHHHRLEALVHTIVAEDAALARALDANLDGSSTPVAGIRP</sequence>
<gene>
    <name evidence="1" type="ORF">G7Y31_10705</name>
</gene>
<evidence type="ECO:0000313" key="2">
    <source>
        <dbReference type="Proteomes" id="UP000594681"/>
    </source>
</evidence>
<dbReference type="AlphaFoldDB" id="A0A7T0KFX1"/>